<evidence type="ECO:0000313" key="4">
    <source>
        <dbReference type="EMBL" id="KAJ4164081.1"/>
    </source>
</evidence>
<feature type="region of interest" description="Disordered" evidence="1">
    <location>
        <begin position="50"/>
        <end position="71"/>
    </location>
</feature>
<keyword evidence="5" id="KW-1185">Reference proteome</keyword>
<dbReference type="InterPro" id="IPR036865">
    <property type="entry name" value="CRAL-TRIO_dom_sf"/>
</dbReference>
<gene>
    <name evidence="4" type="ORF">LMH87_005767</name>
</gene>
<accession>A0A9W8UQW4</accession>
<dbReference type="InterPro" id="IPR001251">
    <property type="entry name" value="CRAL-TRIO_dom"/>
</dbReference>
<dbReference type="InterPro" id="IPR011074">
    <property type="entry name" value="CRAL/TRIO_N_dom"/>
</dbReference>
<dbReference type="RefSeq" id="XP_056058996.1">
    <property type="nucleotide sequence ID" value="XM_056203548.1"/>
</dbReference>
<dbReference type="InterPro" id="IPR052432">
    <property type="entry name" value="PITP/CRAL-TRIO"/>
</dbReference>
<keyword evidence="2" id="KW-0812">Transmembrane</keyword>
<evidence type="ECO:0000259" key="3">
    <source>
        <dbReference type="PROSITE" id="PS50191"/>
    </source>
</evidence>
<dbReference type="EMBL" id="JAJHUN010000001">
    <property type="protein sequence ID" value="KAJ4164081.1"/>
    <property type="molecule type" value="Genomic_DNA"/>
</dbReference>
<dbReference type="PROSITE" id="PS50191">
    <property type="entry name" value="CRAL_TRIO"/>
    <property type="match status" value="1"/>
</dbReference>
<sequence>MNRSLVRLFNNGKQLPVPHTLQFFSATRKSATFAHQETLVDRLLRNNATRASDPKYPSQFKRGRKHRQSAPLQSSFSHSIVVLAVVASTAAIYWTICLSRTGPVEIASDLSLSTMATTQAPPGHFGNLSAEQERKLQEFWQAVAGVSGWSERGTGIAQDAVKKAAAPESEPQPSSGGWGFSMFRKNDNAESSGKSTVDEDKFGLNKQFSEVLAKQSAETIRDSIWEMTKHDHPDVLALRFLRARKWDVQQALVMFVTAVNWRKNEMKVDDDIMRNGEAGALHDERDGSGGAKQVGADFLAQLRMGKSFLHGADKEGRPVCVVRVRLHHGGEQSAESIEKYTVHVIETARLLLNPPVETATIIFDMTSFTLSNMDYAPVKFMIKCFEANYPESLGAVLIQNAPWLFQGIWRVIKPWLDPVVAAKVHFTNGRSGLEEFIAPSQTPKELGGDEDWEYKYIEPAENENAAMQDTATRDKILGERSALVKEFEEATKSWLRESDKESGQEARKTRDSIATQLKDNYWKLDPYIRARSLYDRQGVIGTNGVINFYPGTTAAEN</sequence>
<feature type="domain" description="CRAL-TRIO" evidence="3">
    <location>
        <begin position="309"/>
        <end position="454"/>
    </location>
</feature>
<dbReference type="SUPFAM" id="SSF46938">
    <property type="entry name" value="CRAL/TRIO N-terminal domain"/>
    <property type="match status" value="1"/>
</dbReference>
<proteinExistence type="predicted"/>
<dbReference type="Pfam" id="PF00650">
    <property type="entry name" value="CRAL_TRIO"/>
    <property type="match status" value="1"/>
</dbReference>
<dbReference type="SMART" id="SM00516">
    <property type="entry name" value="SEC14"/>
    <property type="match status" value="1"/>
</dbReference>
<name>A0A9W8UQW4_AKAMU</name>
<evidence type="ECO:0000256" key="2">
    <source>
        <dbReference type="SAM" id="Phobius"/>
    </source>
</evidence>
<organism evidence="4 5">
    <name type="scientific">Akanthomyces muscarius</name>
    <name type="common">Entomopathogenic fungus</name>
    <name type="synonym">Lecanicillium muscarium</name>
    <dbReference type="NCBI Taxonomy" id="2231603"/>
    <lineage>
        <taxon>Eukaryota</taxon>
        <taxon>Fungi</taxon>
        <taxon>Dikarya</taxon>
        <taxon>Ascomycota</taxon>
        <taxon>Pezizomycotina</taxon>
        <taxon>Sordariomycetes</taxon>
        <taxon>Hypocreomycetidae</taxon>
        <taxon>Hypocreales</taxon>
        <taxon>Cordycipitaceae</taxon>
        <taxon>Akanthomyces</taxon>
    </lineage>
</organism>
<dbReference type="Pfam" id="PF03765">
    <property type="entry name" value="CRAL_TRIO_N"/>
    <property type="match status" value="1"/>
</dbReference>
<dbReference type="AlphaFoldDB" id="A0A9W8UQW4"/>
<protein>
    <recommendedName>
        <fullName evidence="3">CRAL-TRIO domain-containing protein</fullName>
    </recommendedName>
</protein>
<dbReference type="PANTHER" id="PTHR46590:SF1">
    <property type="entry name" value="PHOSPHATIDYLINOSITOL TRANSFER PROTEIN CSR1"/>
    <property type="match status" value="1"/>
</dbReference>
<dbReference type="Proteomes" id="UP001144673">
    <property type="component" value="Chromosome 1"/>
</dbReference>
<keyword evidence="2" id="KW-0472">Membrane</keyword>
<dbReference type="InterPro" id="IPR036273">
    <property type="entry name" value="CRAL/TRIO_N_dom_sf"/>
</dbReference>
<comment type="caution">
    <text evidence="4">The sequence shown here is derived from an EMBL/GenBank/DDBJ whole genome shotgun (WGS) entry which is preliminary data.</text>
</comment>
<feature type="transmembrane region" description="Helical" evidence="2">
    <location>
        <begin position="75"/>
        <end position="96"/>
    </location>
</feature>
<feature type="region of interest" description="Disordered" evidence="1">
    <location>
        <begin position="162"/>
        <end position="183"/>
    </location>
</feature>
<evidence type="ECO:0000313" key="5">
    <source>
        <dbReference type="Proteomes" id="UP001144673"/>
    </source>
</evidence>
<keyword evidence="2" id="KW-1133">Transmembrane helix</keyword>
<dbReference type="CDD" id="cd00170">
    <property type="entry name" value="SEC14"/>
    <property type="match status" value="1"/>
</dbReference>
<dbReference type="KEGG" id="amus:LMH87_005767"/>
<reference evidence="4" key="1">
    <citation type="journal article" date="2023" name="Access Microbiol">
        <title>De-novo genome assembly for Akanthomyces muscarius, a biocontrol agent of insect agricultural pests.</title>
        <authorList>
            <person name="Erdos Z."/>
            <person name="Studholme D.J."/>
            <person name="Raymond B."/>
            <person name="Sharma M."/>
        </authorList>
    </citation>
    <scope>NUCLEOTIDE SEQUENCE</scope>
    <source>
        <strain evidence="4">Ve6</strain>
    </source>
</reference>
<evidence type="ECO:0000256" key="1">
    <source>
        <dbReference type="SAM" id="MobiDB-lite"/>
    </source>
</evidence>
<dbReference type="Gene3D" id="3.40.525.10">
    <property type="entry name" value="CRAL-TRIO lipid binding domain"/>
    <property type="match status" value="1"/>
</dbReference>
<dbReference type="PANTHER" id="PTHR46590">
    <property type="entry name" value="PHOSPHATIDYLINOSITOL TRANSFER PROTEIN CSR1-RELATED"/>
    <property type="match status" value="1"/>
</dbReference>
<dbReference type="GeneID" id="80892926"/>
<dbReference type="SUPFAM" id="SSF52087">
    <property type="entry name" value="CRAL/TRIO domain"/>
    <property type="match status" value="1"/>
</dbReference>
<dbReference type="SMART" id="SM01100">
    <property type="entry name" value="CRAL_TRIO_N"/>
    <property type="match status" value="1"/>
</dbReference>